<dbReference type="CDD" id="cd06257">
    <property type="entry name" value="DnaJ"/>
    <property type="match status" value="1"/>
</dbReference>
<dbReference type="GO" id="GO:0006457">
    <property type="term" value="P:protein folding"/>
    <property type="evidence" value="ECO:0007669"/>
    <property type="project" value="InterPro"/>
</dbReference>
<dbReference type="GO" id="GO:0051082">
    <property type="term" value="F:unfolded protein binding"/>
    <property type="evidence" value="ECO:0007669"/>
    <property type="project" value="InterPro"/>
</dbReference>
<evidence type="ECO:0000313" key="5">
    <source>
        <dbReference type="Proteomes" id="UP000244855"/>
    </source>
</evidence>
<keyword evidence="1" id="KW-0862">Zinc</keyword>
<gene>
    <name evidence="4" type="ORF">DM02DRAFT_685877</name>
</gene>
<feature type="zinc finger region" description="CR-type" evidence="1">
    <location>
        <begin position="154"/>
        <end position="249"/>
    </location>
</feature>
<name>A0A2V1DGE9_9PLEO</name>
<evidence type="ECO:0000256" key="1">
    <source>
        <dbReference type="PROSITE-ProRule" id="PRU00546"/>
    </source>
</evidence>
<sequence>MDREKMEEDKARAIGAYQTLNIPPTDDVGVVESAYQVMIMRCHPDDVQEETSKAEAAEITQQVDNARDFLKSNLVAAYEAAKPATPHRSEPTAVPPRSTQRTTASTALDHPVFKHDGGLSNLDFWAAPLPPMERPRMPAVVGDLEVTTKELKEIEYKIISLPVNVVCEDCNATGAKSGEGGLVPCKTCCDKSGEGITSPGYVWKSRPSPLHQELFGEEGWTICDDCHGSGKIVRRPCSLCKGEKMRVDNYRYWVPLHPDMKSGELYIFEGEGNESLSTRYRTGDVKVRIIVDGVKEGEYVNSDDEWVEFDGSKEGCQPS</sequence>
<dbReference type="PANTHER" id="PTHR43888">
    <property type="entry name" value="DNAJ-LIKE-2, ISOFORM A-RELATED"/>
    <property type="match status" value="1"/>
</dbReference>
<protein>
    <recommendedName>
        <fullName evidence="3">CR-type domain-containing protein</fullName>
    </recommendedName>
</protein>
<dbReference type="EMBL" id="KZ805445">
    <property type="protein sequence ID" value="PVH97108.1"/>
    <property type="molecule type" value="Genomic_DNA"/>
</dbReference>
<organism evidence="4 5">
    <name type="scientific">Periconia macrospinosa</name>
    <dbReference type="NCBI Taxonomy" id="97972"/>
    <lineage>
        <taxon>Eukaryota</taxon>
        <taxon>Fungi</taxon>
        <taxon>Dikarya</taxon>
        <taxon>Ascomycota</taxon>
        <taxon>Pezizomycotina</taxon>
        <taxon>Dothideomycetes</taxon>
        <taxon>Pleosporomycetidae</taxon>
        <taxon>Pleosporales</taxon>
        <taxon>Massarineae</taxon>
        <taxon>Periconiaceae</taxon>
        <taxon>Periconia</taxon>
    </lineage>
</organism>
<dbReference type="Proteomes" id="UP000244855">
    <property type="component" value="Unassembled WGS sequence"/>
</dbReference>
<dbReference type="GO" id="GO:0030544">
    <property type="term" value="F:Hsp70 protein binding"/>
    <property type="evidence" value="ECO:0007669"/>
    <property type="project" value="InterPro"/>
</dbReference>
<dbReference type="SUPFAM" id="SSF57938">
    <property type="entry name" value="DnaJ/Hsp40 cysteine-rich domain"/>
    <property type="match status" value="1"/>
</dbReference>
<dbReference type="Gene3D" id="2.60.260.20">
    <property type="entry name" value="Urease metallochaperone UreE, N-terminal domain"/>
    <property type="match status" value="1"/>
</dbReference>
<evidence type="ECO:0000313" key="4">
    <source>
        <dbReference type="EMBL" id="PVH97108.1"/>
    </source>
</evidence>
<keyword evidence="5" id="KW-1185">Reference proteome</keyword>
<dbReference type="SUPFAM" id="SSF46565">
    <property type="entry name" value="Chaperone J-domain"/>
    <property type="match status" value="1"/>
</dbReference>
<dbReference type="AlphaFoldDB" id="A0A2V1DGE9"/>
<reference evidence="4 5" key="1">
    <citation type="journal article" date="2018" name="Sci. Rep.">
        <title>Comparative genomics provides insights into the lifestyle and reveals functional heterogeneity of dark septate endophytic fungi.</title>
        <authorList>
            <person name="Knapp D.G."/>
            <person name="Nemeth J.B."/>
            <person name="Barry K."/>
            <person name="Hainaut M."/>
            <person name="Henrissat B."/>
            <person name="Johnson J."/>
            <person name="Kuo A."/>
            <person name="Lim J.H.P."/>
            <person name="Lipzen A."/>
            <person name="Nolan M."/>
            <person name="Ohm R.A."/>
            <person name="Tamas L."/>
            <person name="Grigoriev I.V."/>
            <person name="Spatafora J.W."/>
            <person name="Nagy L.G."/>
            <person name="Kovacs G.M."/>
        </authorList>
    </citation>
    <scope>NUCLEOTIDE SEQUENCE [LARGE SCALE GENOMIC DNA]</scope>
    <source>
        <strain evidence="4 5">DSE2036</strain>
    </source>
</reference>
<keyword evidence="1" id="KW-0479">Metal-binding</keyword>
<dbReference type="PROSITE" id="PS51188">
    <property type="entry name" value="ZF_CR"/>
    <property type="match status" value="1"/>
</dbReference>
<dbReference type="InterPro" id="IPR044713">
    <property type="entry name" value="DNJA1/2-like"/>
</dbReference>
<feature type="domain" description="CR-type" evidence="3">
    <location>
        <begin position="154"/>
        <end position="249"/>
    </location>
</feature>
<dbReference type="CDD" id="cd10719">
    <property type="entry name" value="DnaJ_zf"/>
    <property type="match status" value="1"/>
</dbReference>
<dbReference type="InterPro" id="IPR001623">
    <property type="entry name" value="DnaJ_domain"/>
</dbReference>
<dbReference type="OrthoDB" id="550424at2759"/>
<keyword evidence="1" id="KW-0863">Zinc-finger</keyword>
<dbReference type="Gene3D" id="1.10.287.110">
    <property type="entry name" value="DnaJ domain"/>
    <property type="match status" value="1"/>
</dbReference>
<evidence type="ECO:0000259" key="3">
    <source>
        <dbReference type="PROSITE" id="PS51188"/>
    </source>
</evidence>
<dbReference type="InterPro" id="IPR001305">
    <property type="entry name" value="HSP_DnaJ_Cys-rich_dom"/>
</dbReference>
<dbReference type="STRING" id="97972.A0A2V1DGE9"/>
<dbReference type="InterPro" id="IPR036869">
    <property type="entry name" value="J_dom_sf"/>
</dbReference>
<proteinExistence type="predicted"/>
<dbReference type="Gene3D" id="2.10.230.10">
    <property type="entry name" value="Heat shock protein DnaJ, cysteine-rich domain"/>
    <property type="match status" value="1"/>
</dbReference>
<accession>A0A2V1DGE9</accession>
<evidence type="ECO:0000256" key="2">
    <source>
        <dbReference type="SAM" id="MobiDB-lite"/>
    </source>
</evidence>
<dbReference type="GO" id="GO:0008270">
    <property type="term" value="F:zinc ion binding"/>
    <property type="evidence" value="ECO:0007669"/>
    <property type="project" value="UniProtKB-KW"/>
</dbReference>
<dbReference type="InterPro" id="IPR036410">
    <property type="entry name" value="HSP_DnaJ_Cys-rich_dom_sf"/>
</dbReference>
<feature type="region of interest" description="Disordered" evidence="2">
    <location>
        <begin position="80"/>
        <end position="104"/>
    </location>
</feature>